<organism evidence="10 11">
    <name type="scientific">Daphnia magna</name>
    <dbReference type="NCBI Taxonomy" id="35525"/>
    <lineage>
        <taxon>Eukaryota</taxon>
        <taxon>Metazoa</taxon>
        <taxon>Ecdysozoa</taxon>
        <taxon>Arthropoda</taxon>
        <taxon>Crustacea</taxon>
        <taxon>Branchiopoda</taxon>
        <taxon>Diplostraca</taxon>
        <taxon>Cladocera</taxon>
        <taxon>Anomopoda</taxon>
        <taxon>Daphniidae</taxon>
        <taxon>Daphnia</taxon>
    </lineage>
</organism>
<dbReference type="Proteomes" id="UP000076858">
    <property type="component" value="Unassembled WGS sequence"/>
</dbReference>
<keyword evidence="8" id="KW-0472">Membrane</keyword>
<keyword evidence="5" id="KW-0276">Fatty acid metabolism</keyword>
<keyword evidence="3" id="KW-0808">Transferase</keyword>
<evidence type="ECO:0000256" key="8">
    <source>
        <dbReference type="ARBA" id="ARBA00023136"/>
    </source>
</evidence>
<dbReference type="GO" id="GO:0006633">
    <property type="term" value="P:fatty acid biosynthetic process"/>
    <property type="evidence" value="ECO:0007669"/>
    <property type="project" value="UniProtKB-KW"/>
</dbReference>
<accession>A0A164YW44</accession>
<evidence type="ECO:0000313" key="10">
    <source>
        <dbReference type="EMBL" id="KZS15668.1"/>
    </source>
</evidence>
<dbReference type="InterPro" id="IPR002076">
    <property type="entry name" value="ELO_fam"/>
</dbReference>
<evidence type="ECO:0000256" key="3">
    <source>
        <dbReference type="ARBA" id="ARBA00022679"/>
    </source>
</evidence>
<evidence type="ECO:0000256" key="4">
    <source>
        <dbReference type="ARBA" id="ARBA00022692"/>
    </source>
</evidence>
<dbReference type="AlphaFoldDB" id="A0A164YW44"/>
<keyword evidence="6" id="KW-1133">Transmembrane helix</keyword>
<comment type="subcellular location">
    <subcellularLocation>
        <location evidence="1">Membrane</location>
        <topology evidence="1">Multi-pass membrane protein</topology>
    </subcellularLocation>
</comment>
<evidence type="ECO:0000256" key="2">
    <source>
        <dbReference type="ARBA" id="ARBA00022516"/>
    </source>
</evidence>
<evidence type="ECO:0000256" key="1">
    <source>
        <dbReference type="ARBA" id="ARBA00004141"/>
    </source>
</evidence>
<dbReference type="Pfam" id="PF01151">
    <property type="entry name" value="ELO"/>
    <property type="match status" value="1"/>
</dbReference>
<gene>
    <name evidence="10" type="ORF">APZ42_018900</name>
</gene>
<evidence type="ECO:0000256" key="9">
    <source>
        <dbReference type="ARBA" id="ARBA00023160"/>
    </source>
</evidence>
<reference evidence="10 11" key="1">
    <citation type="submission" date="2016-03" db="EMBL/GenBank/DDBJ databases">
        <title>EvidentialGene: Evidence-directed Construction of Genes on Genomes.</title>
        <authorList>
            <person name="Gilbert D.G."/>
            <person name="Choi J.-H."/>
            <person name="Mockaitis K."/>
            <person name="Colbourne J."/>
            <person name="Pfrender M."/>
        </authorList>
    </citation>
    <scope>NUCLEOTIDE SEQUENCE [LARGE SCALE GENOMIC DNA]</scope>
    <source>
        <strain evidence="10 11">Xinb3</strain>
        <tissue evidence="10">Complete organism</tissue>
    </source>
</reference>
<comment type="caution">
    <text evidence="10">The sequence shown here is derived from an EMBL/GenBank/DDBJ whole genome shotgun (WGS) entry which is preliminary data.</text>
</comment>
<evidence type="ECO:0000313" key="11">
    <source>
        <dbReference type="Proteomes" id="UP000076858"/>
    </source>
</evidence>
<keyword evidence="4" id="KW-0812">Transmembrane</keyword>
<dbReference type="EMBL" id="LRGB01000868">
    <property type="protein sequence ID" value="KZS15668.1"/>
    <property type="molecule type" value="Genomic_DNA"/>
</dbReference>
<evidence type="ECO:0000256" key="6">
    <source>
        <dbReference type="ARBA" id="ARBA00022989"/>
    </source>
</evidence>
<dbReference type="STRING" id="35525.A0A164YW44"/>
<name>A0A164YW44_9CRUS</name>
<evidence type="ECO:0000256" key="7">
    <source>
        <dbReference type="ARBA" id="ARBA00023098"/>
    </source>
</evidence>
<dbReference type="GO" id="GO:0016020">
    <property type="term" value="C:membrane"/>
    <property type="evidence" value="ECO:0007669"/>
    <property type="project" value="UniProtKB-SubCell"/>
</dbReference>
<protein>
    <submittedName>
        <fullName evidence="10">Putative Elongation of very long chain fatty acids protein</fullName>
    </submittedName>
</protein>
<keyword evidence="9" id="KW-0275">Fatty acid biosynthesis</keyword>
<proteinExistence type="predicted"/>
<keyword evidence="7" id="KW-0443">Lipid metabolism</keyword>
<sequence length="113" mass="13127">MGSIVQYVIKESGKIWELRGTKLFILLTCQNLKFTRLAPNEFNICSTDLRTDGWPLADSPMTPVLLCFAYLFMVKVWGPKFMESRKPFQFQNVMIAYNAFQIVLNGWLFCEIC</sequence>
<keyword evidence="2" id="KW-0444">Lipid biosynthesis</keyword>
<evidence type="ECO:0000256" key="5">
    <source>
        <dbReference type="ARBA" id="ARBA00022832"/>
    </source>
</evidence>
<dbReference type="GO" id="GO:0009922">
    <property type="term" value="F:fatty acid elongase activity"/>
    <property type="evidence" value="ECO:0007669"/>
    <property type="project" value="InterPro"/>
</dbReference>
<keyword evidence="11" id="KW-1185">Reference proteome</keyword>